<evidence type="ECO:0000313" key="1">
    <source>
        <dbReference type="EMBL" id="KAB1202515.1"/>
    </source>
</evidence>
<keyword evidence="2" id="KW-1185">Reference proteome</keyword>
<dbReference type="EMBL" id="RXIC02000026">
    <property type="protein sequence ID" value="KAB1202515.1"/>
    <property type="molecule type" value="Genomic_DNA"/>
</dbReference>
<proteinExistence type="predicted"/>
<gene>
    <name evidence="1" type="ORF">CJ030_MR8G022030</name>
</gene>
<sequence length="63" mass="7365">MAVGELFLSAFIQAIFHQLLSPDLLKFAHREGIGEKLDKWWKTLLRIQAVLDDAEDRQHFDGW</sequence>
<dbReference type="OrthoDB" id="688937at2759"/>
<protein>
    <submittedName>
        <fullName evidence="1">Uncharacterized protein</fullName>
    </submittedName>
</protein>
<dbReference type="AlphaFoldDB" id="A0A6A1UQ33"/>
<accession>A0A6A1UQ33</accession>
<comment type="caution">
    <text evidence="1">The sequence shown here is derived from an EMBL/GenBank/DDBJ whole genome shotgun (WGS) entry which is preliminary data.</text>
</comment>
<reference evidence="1 2" key="1">
    <citation type="journal article" date="2019" name="Plant Biotechnol. J.">
        <title>The red bayberry genome and genetic basis of sex determination.</title>
        <authorList>
            <person name="Jia H.M."/>
            <person name="Jia H.J."/>
            <person name="Cai Q.L."/>
            <person name="Wang Y."/>
            <person name="Zhao H.B."/>
            <person name="Yang W.F."/>
            <person name="Wang G.Y."/>
            <person name="Li Y.H."/>
            <person name="Zhan D.L."/>
            <person name="Shen Y.T."/>
            <person name="Niu Q.F."/>
            <person name="Chang L."/>
            <person name="Qiu J."/>
            <person name="Zhao L."/>
            <person name="Xie H.B."/>
            <person name="Fu W.Y."/>
            <person name="Jin J."/>
            <person name="Li X.W."/>
            <person name="Jiao Y."/>
            <person name="Zhou C.C."/>
            <person name="Tu T."/>
            <person name="Chai C.Y."/>
            <person name="Gao J.L."/>
            <person name="Fan L.J."/>
            <person name="van de Weg E."/>
            <person name="Wang J.Y."/>
            <person name="Gao Z.S."/>
        </authorList>
    </citation>
    <scope>NUCLEOTIDE SEQUENCE [LARGE SCALE GENOMIC DNA]</scope>
    <source>
        <tissue evidence="1">Leaves</tissue>
    </source>
</reference>
<name>A0A6A1UQ33_9ROSI</name>
<evidence type="ECO:0000313" key="2">
    <source>
        <dbReference type="Proteomes" id="UP000516437"/>
    </source>
</evidence>
<dbReference type="Proteomes" id="UP000516437">
    <property type="component" value="Chromosome 8"/>
</dbReference>
<organism evidence="1 2">
    <name type="scientific">Morella rubra</name>
    <name type="common">Chinese bayberry</name>
    <dbReference type="NCBI Taxonomy" id="262757"/>
    <lineage>
        <taxon>Eukaryota</taxon>
        <taxon>Viridiplantae</taxon>
        <taxon>Streptophyta</taxon>
        <taxon>Embryophyta</taxon>
        <taxon>Tracheophyta</taxon>
        <taxon>Spermatophyta</taxon>
        <taxon>Magnoliopsida</taxon>
        <taxon>eudicotyledons</taxon>
        <taxon>Gunneridae</taxon>
        <taxon>Pentapetalae</taxon>
        <taxon>rosids</taxon>
        <taxon>fabids</taxon>
        <taxon>Fagales</taxon>
        <taxon>Myricaceae</taxon>
        <taxon>Morella</taxon>
    </lineage>
</organism>